<evidence type="ECO:0000313" key="2">
    <source>
        <dbReference type="EMBL" id="MFD1572254.1"/>
    </source>
</evidence>
<feature type="transmembrane region" description="Helical" evidence="1">
    <location>
        <begin position="12"/>
        <end position="35"/>
    </location>
</feature>
<dbReference type="AlphaFoldDB" id="A0ABD6C5P5"/>
<keyword evidence="3" id="KW-1185">Reference proteome</keyword>
<proteinExistence type="predicted"/>
<dbReference type="Proteomes" id="UP001597185">
    <property type="component" value="Unassembled WGS sequence"/>
</dbReference>
<feature type="transmembrane region" description="Helical" evidence="1">
    <location>
        <begin position="135"/>
        <end position="155"/>
    </location>
</feature>
<evidence type="ECO:0000313" key="3">
    <source>
        <dbReference type="Proteomes" id="UP001597185"/>
    </source>
</evidence>
<evidence type="ECO:0008006" key="4">
    <source>
        <dbReference type="Google" id="ProtNLM"/>
    </source>
</evidence>
<feature type="transmembrane region" description="Helical" evidence="1">
    <location>
        <begin position="99"/>
        <end position="123"/>
    </location>
</feature>
<comment type="caution">
    <text evidence="2">The sequence shown here is derived from an EMBL/GenBank/DDBJ whole genome shotgun (WGS) entry which is preliminary data.</text>
</comment>
<keyword evidence="1" id="KW-1133">Transmembrane helix</keyword>
<dbReference type="RefSeq" id="WP_256418917.1">
    <property type="nucleotide sequence ID" value="NZ_JANHDL010000010.1"/>
</dbReference>
<dbReference type="EMBL" id="JBHUDB010000025">
    <property type="protein sequence ID" value="MFD1572254.1"/>
    <property type="molecule type" value="Genomic_DNA"/>
</dbReference>
<reference evidence="2 3" key="1">
    <citation type="journal article" date="2019" name="Int. J. Syst. Evol. Microbiol.">
        <title>The Global Catalogue of Microorganisms (GCM) 10K type strain sequencing project: providing services to taxonomists for standard genome sequencing and annotation.</title>
        <authorList>
            <consortium name="The Broad Institute Genomics Platform"/>
            <consortium name="The Broad Institute Genome Sequencing Center for Infectious Disease"/>
            <person name="Wu L."/>
            <person name="Ma J."/>
        </authorList>
    </citation>
    <scope>NUCLEOTIDE SEQUENCE [LARGE SCALE GENOMIC DNA]</scope>
    <source>
        <strain evidence="2 3">CGMCC 1.12689</strain>
    </source>
</reference>
<organism evidence="2 3">
    <name type="scientific">Halorubrum laminariae</name>
    <dbReference type="NCBI Taxonomy" id="1433523"/>
    <lineage>
        <taxon>Archaea</taxon>
        <taxon>Methanobacteriati</taxon>
        <taxon>Methanobacteriota</taxon>
        <taxon>Stenosarchaea group</taxon>
        <taxon>Halobacteria</taxon>
        <taxon>Halobacteriales</taxon>
        <taxon>Haloferacaceae</taxon>
        <taxon>Halorubrum</taxon>
    </lineage>
</organism>
<gene>
    <name evidence="2" type="ORF">ACFR9T_17010</name>
</gene>
<protein>
    <recommendedName>
        <fullName evidence="4">DUF308 domain-containing protein</fullName>
    </recommendedName>
</protein>
<sequence length="191" mass="19981">MDHETFLAIHRYGAGISVVAGLLALLAVVVGGPIAFLGPPLAFMAPLGILYFVGGVLEASGRHRIVGEELLRGIVWYGGSLLAWAVILSETPALPTTPWTFPGLPIVTTAGLVGLLVGIRSWTGLDLQAQTPGGSLLHLVGGSVLGGFLVLYAILAQGRSILLLVLYAGSLVVGWHLWRNHWGSAEDQSSS</sequence>
<feature type="transmembrane region" description="Helical" evidence="1">
    <location>
        <begin position="70"/>
        <end position="87"/>
    </location>
</feature>
<feature type="transmembrane region" description="Helical" evidence="1">
    <location>
        <begin position="161"/>
        <end position="178"/>
    </location>
</feature>
<keyword evidence="1" id="KW-0472">Membrane</keyword>
<evidence type="ECO:0000256" key="1">
    <source>
        <dbReference type="SAM" id="Phobius"/>
    </source>
</evidence>
<name>A0ABD6C5P5_9EURY</name>
<keyword evidence="1" id="KW-0812">Transmembrane</keyword>
<accession>A0ABD6C5P5</accession>
<feature type="transmembrane region" description="Helical" evidence="1">
    <location>
        <begin position="41"/>
        <end position="58"/>
    </location>
</feature>